<accession>A0A914YZ94</accession>
<protein>
    <submittedName>
        <fullName evidence="2">Uncharacterized protein</fullName>
    </submittedName>
</protein>
<evidence type="ECO:0000313" key="1">
    <source>
        <dbReference type="Proteomes" id="UP000887577"/>
    </source>
</evidence>
<proteinExistence type="predicted"/>
<name>A0A914YZ94_9BILA</name>
<dbReference type="AlphaFoldDB" id="A0A914YZ94"/>
<sequence>MDQKPLTLKDGGEMAFKFIDCIDETTKFWCNITITGGRHKEWEVYSYDPVNTAHRWQLWNDAIRKGFHNGSQGERIFGYDRN</sequence>
<organism evidence="1 2">
    <name type="scientific">Panagrolaimus superbus</name>
    <dbReference type="NCBI Taxonomy" id="310955"/>
    <lineage>
        <taxon>Eukaryota</taxon>
        <taxon>Metazoa</taxon>
        <taxon>Ecdysozoa</taxon>
        <taxon>Nematoda</taxon>
        <taxon>Chromadorea</taxon>
        <taxon>Rhabditida</taxon>
        <taxon>Tylenchina</taxon>
        <taxon>Panagrolaimomorpha</taxon>
        <taxon>Panagrolaimoidea</taxon>
        <taxon>Panagrolaimidae</taxon>
        <taxon>Panagrolaimus</taxon>
    </lineage>
</organism>
<reference evidence="2" key="1">
    <citation type="submission" date="2022-11" db="UniProtKB">
        <authorList>
            <consortium name="WormBaseParasite"/>
        </authorList>
    </citation>
    <scope>IDENTIFICATION</scope>
</reference>
<keyword evidence="1" id="KW-1185">Reference proteome</keyword>
<evidence type="ECO:0000313" key="2">
    <source>
        <dbReference type="WBParaSite" id="PSU_v2.g5419.t1"/>
    </source>
</evidence>
<dbReference type="Proteomes" id="UP000887577">
    <property type="component" value="Unplaced"/>
</dbReference>
<dbReference type="WBParaSite" id="PSU_v2.g5419.t1">
    <property type="protein sequence ID" value="PSU_v2.g5419.t1"/>
    <property type="gene ID" value="PSU_v2.g5419"/>
</dbReference>